<dbReference type="EMBL" id="FNNP01000011">
    <property type="protein sequence ID" value="SDX79371.1"/>
    <property type="molecule type" value="Genomic_DNA"/>
</dbReference>
<evidence type="ECO:0008006" key="11">
    <source>
        <dbReference type="Google" id="ProtNLM"/>
    </source>
</evidence>
<dbReference type="STRING" id="985054.SAMN05444358_111113"/>
<feature type="transmembrane region" description="Helical" evidence="8">
    <location>
        <begin position="119"/>
        <end position="137"/>
    </location>
</feature>
<dbReference type="GO" id="GO:0005886">
    <property type="term" value="C:plasma membrane"/>
    <property type="evidence" value="ECO:0007669"/>
    <property type="project" value="UniProtKB-SubCell"/>
</dbReference>
<feature type="transmembrane region" description="Helical" evidence="8">
    <location>
        <begin position="89"/>
        <end position="107"/>
    </location>
</feature>
<evidence type="ECO:0000256" key="7">
    <source>
        <dbReference type="ARBA" id="ARBA00023136"/>
    </source>
</evidence>
<dbReference type="GO" id="GO:0009103">
    <property type="term" value="P:lipopolysaccharide biosynthetic process"/>
    <property type="evidence" value="ECO:0007669"/>
    <property type="project" value="UniProtKB-ARBA"/>
</dbReference>
<keyword evidence="10" id="KW-1185">Reference proteome</keyword>
<dbReference type="PANTHER" id="PTHR33908:SF11">
    <property type="entry name" value="MEMBRANE PROTEIN"/>
    <property type="match status" value="1"/>
</dbReference>
<feature type="transmembrane region" description="Helical" evidence="8">
    <location>
        <begin position="174"/>
        <end position="196"/>
    </location>
</feature>
<feature type="transmembrane region" description="Helical" evidence="8">
    <location>
        <begin position="261"/>
        <end position="281"/>
    </location>
</feature>
<keyword evidence="3" id="KW-0328">Glycosyltransferase</keyword>
<protein>
    <recommendedName>
        <fullName evidence="11">Dolichyl-phosphate-mannose-protein mannosyltransferase</fullName>
    </recommendedName>
</protein>
<dbReference type="AlphaFoldDB" id="A0A1H3EKZ9"/>
<evidence type="ECO:0000256" key="5">
    <source>
        <dbReference type="ARBA" id="ARBA00022692"/>
    </source>
</evidence>
<dbReference type="Proteomes" id="UP000183400">
    <property type="component" value="Unassembled WGS sequence"/>
</dbReference>
<feature type="transmembrane region" description="Helical" evidence="8">
    <location>
        <begin position="310"/>
        <end position="327"/>
    </location>
</feature>
<keyword evidence="7 8" id="KW-0472">Membrane</keyword>
<evidence type="ECO:0000256" key="2">
    <source>
        <dbReference type="ARBA" id="ARBA00022475"/>
    </source>
</evidence>
<feature type="transmembrane region" description="Helical" evidence="8">
    <location>
        <begin position="203"/>
        <end position="224"/>
    </location>
</feature>
<evidence type="ECO:0000256" key="3">
    <source>
        <dbReference type="ARBA" id="ARBA00022676"/>
    </source>
</evidence>
<dbReference type="OrthoDB" id="7714635at2"/>
<name>A0A1H3EKZ9_9RHOB</name>
<evidence type="ECO:0000313" key="10">
    <source>
        <dbReference type="Proteomes" id="UP000183400"/>
    </source>
</evidence>
<sequence length="559" mass="61725">MPDALKKHPRPSTSSESDYYLLGRYAIAVLFLLLTVLAYTQNVNWDEFYFLSHVHAFLDGRLDRPLQTFFVHGFAWLGKIPGHEMGQIFAARLVMIGFLAATCFSIYKIAEEFSDQRCSIIAVLAFLTSAFVLPHGASFRADPIAAAFLTSSIAIILTTRMSVIQIVLVALLSALAVLVTIKSALYLPAYFAALIWRIEDRSVVLRIIGAGILSAALCALLYLWHSSGISVAEGKTTATNAKSALNTTFLNSGWVPRSQEVLNWFLFSLAQVCLVVLGLTAQGDRRRTIVLLLFAGPFLSVVVYRNAYVYFFPFAVPLLMVAAAIGAQRITQTQTMIRIMTVMLISTCLQLALVLREGTRTRTQRATIAEVHRLFESPVPYIDDSGMIASFPRVGFFMSSWGLTSYRRANQPVFVDIIRITKPPLLIANKVALTRTMAQSLSRGAVPKLLPEDHDVLRRSYVHYAGVIWLAGAEVALTADEVMLNLPFPGRYRVEANQPIKIDDQMVTSGTVLALGAEPLELKGPPGTSVKLIWDTGVEPIPSDSLGTKIYSGFWMFPF</sequence>
<accession>A0A1H3EKZ9</accession>
<proteinExistence type="predicted"/>
<dbReference type="GO" id="GO:0016763">
    <property type="term" value="F:pentosyltransferase activity"/>
    <property type="evidence" value="ECO:0007669"/>
    <property type="project" value="TreeGrafter"/>
</dbReference>
<feature type="transmembrane region" description="Helical" evidence="8">
    <location>
        <begin position="20"/>
        <end position="39"/>
    </location>
</feature>
<feature type="transmembrane region" description="Helical" evidence="8">
    <location>
        <begin position="144"/>
        <end position="168"/>
    </location>
</feature>
<evidence type="ECO:0000256" key="6">
    <source>
        <dbReference type="ARBA" id="ARBA00022989"/>
    </source>
</evidence>
<dbReference type="InterPro" id="IPR050297">
    <property type="entry name" value="LipidA_mod_glycosyltrf_83"/>
</dbReference>
<evidence type="ECO:0000256" key="4">
    <source>
        <dbReference type="ARBA" id="ARBA00022679"/>
    </source>
</evidence>
<comment type="subcellular location">
    <subcellularLocation>
        <location evidence="1">Cell membrane</location>
        <topology evidence="1">Multi-pass membrane protein</topology>
    </subcellularLocation>
</comment>
<dbReference type="PANTHER" id="PTHR33908">
    <property type="entry name" value="MANNOSYLTRANSFERASE YKCB-RELATED"/>
    <property type="match status" value="1"/>
</dbReference>
<dbReference type="RefSeq" id="WP_074738897.1">
    <property type="nucleotide sequence ID" value="NZ_FNNP01000011.1"/>
</dbReference>
<keyword evidence="6 8" id="KW-1133">Transmembrane helix</keyword>
<keyword evidence="4" id="KW-0808">Transferase</keyword>
<keyword evidence="5 8" id="KW-0812">Transmembrane</keyword>
<keyword evidence="2" id="KW-1003">Cell membrane</keyword>
<organism evidence="9 10">
    <name type="scientific">Ruegeria halocynthiae</name>
    <dbReference type="NCBI Taxonomy" id="985054"/>
    <lineage>
        <taxon>Bacteria</taxon>
        <taxon>Pseudomonadati</taxon>
        <taxon>Pseudomonadota</taxon>
        <taxon>Alphaproteobacteria</taxon>
        <taxon>Rhodobacterales</taxon>
        <taxon>Roseobacteraceae</taxon>
        <taxon>Ruegeria</taxon>
    </lineage>
</organism>
<feature type="transmembrane region" description="Helical" evidence="8">
    <location>
        <begin position="288"/>
        <end position="304"/>
    </location>
</feature>
<evidence type="ECO:0000256" key="1">
    <source>
        <dbReference type="ARBA" id="ARBA00004651"/>
    </source>
</evidence>
<evidence type="ECO:0000313" key="9">
    <source>
        <dbReference type="EMBL" id="SDX79371.1"/>
    </source>
</evidence>
<reference evidence="10" key="1">
    <citation type="submission" date="2016-10" db="EMBL/GenBank/DDBJ databases">
        <authorList>
            <person name="Varghese N."/>
            <person name="Submissions S."/>
        </authorList>
    </citation>
    <scope>NUCLEOTIDE SEQUENCE [LARGE SCALE GENOMIC DNA]</scope>
    <source>
        <strain evidence="10">DSM 27839</strain>
    </source>
</reference>
<feature type="transmembrane region" description="Helical" evidence="8">
    <location>
        <begin position="339"/>
        <end position="355"/>
    </location>
</feature>
<evidence type="ECO:0000256" key="8">
    <source>
        <dbReference type="SAM" id="Phobius"/>
    </source>
</evidence>
<gene>
    <name evidence="9" type="ORF">SAMN05444358_111113</name>
</gene>